<dbReference type="OrthoDB" id="2620614at2"/>
<gene>
    <name evidence="1" type="ORF">EDM57_15550</name>
</gene>
<evidence type="ECO:0000313" key="2">
    <source>
        <dbReference type="Proteomes" id="UP000268829"/>
    </source>
</evidence>
<organism evidence="1 2">
    <name type="scientific">Brevibacillus gelatini</name>
    <dbReference type="NCBI Taxonomy" id="1655277"/>
    <lineage>
        <taxon>Bacteria</taxon>
        <taxon>Bacillati</taxon>
        <taxon>Bacillota</taxon>
        <taxon>Bacilli</taxon>
        <taxon>Bacillales</taxon>
        <taxon>Paenibacillaceae</taxon>
        <taxon>Brevibacillus</taxon>
    </lineage>
</organism>
<comment type="caution">
    <text evidence="1">The sequence shown here is derived from an EMBL/GenBank/DDBJ whole genome shotgun (WGS) entry which is preliminary data.</text>
</comment>
<reference evidence="1 2" key="1">
    <citation type="submission" date="2018-10" db="EMBL/GenBank/DDBJ databases">
        <title>Phylogenomics of Brevibacillus.</title>
        <authorList>
            <person name="Dunlap C."/>
        </authorList>
    </citation>
    <scope>NUCLEOTIDE SEQUENCE [LARGE SCALE GENOMIC DNA]</scope>
    <source>
        <strain evidence="1 2">DSM 100115</strain>
    </source>
</reference>
<dbReference type="Proteomes" id="UP000268829">
    <property type="component" value="Unassembled WGS sequence"/>
</dbReference>
<protein>
    <submittedName>
        <fullName evidence="1">DUF3986 family protein</fullName>
    </submittedName>
</protein>
<evidence type="ECO:0000313" key="1">
    <source>
        <dbReference type="EMBL" id="RNB55048.1"/>
    </source>
</evidence>
<accession>A0A3M8AV09</accession>
<dbReference type="RefSeq" id="WP_122905608.1">
    <property type="nucleotide sequence ID" value="NZ_RHHS01000037.1"/>
</dbReference>
<dbReference type="Pfam" id="PF13143">
    <property type="entry name" value="DUF3986"/>
    <property type="match status" value="1"/>
</dbReference>
<sequence>MLDWYKMEREYEMDRHFHLTYCEDGYDIEASAWKKKNGQGWAVLFADHFHDLGPSDTAEDIVIFHYEKEELDVEEMNKLFAKWVNEVLLPRAKDKSLYQYQEV</sequence>
<dbReference type="AlphaFoldDB" id="A0A3M8AV09"/>
<name>A0A3M8AV09_9BACL</name>
<keyword evidence="2" id="KW-1185">Reference proteome</keyword>
<proteinExistence type="predicted"/>
<dbReference type="InterPro" id="IPR025047">
    <property type="entry name" value="DUF3986"/>
</dbReference>
<dbReference type="EMBL" id="RHHS01000037">
    <property type="protein sequence ID" value="RNB55048.1"/>
    <property type="molecule type" value="Genomic_DNA"/>
</dbReference>